<dbReference type="SUPFAM" id="SSF56112">
    <property type="entry name" value="Protein kinase-like (PK-like)"/>
    <property type="match status" value="2"/>
</dbReference>
<dbReference type="GeneID" id="11499192"/>
<evidence type="ECO:0000313" key="11">
    <source>
        <dbReference type="Proteomes" id="UP000000689"/>
    </source>
</evidence>
<dbReference type="GO" id="GO:0005773">
    <property type="term" value="C:vacuole"/>
    <property type="evidence" value="ECO:0007669"/>
    <property type="project" value="GOC"/>
</dbReference>
<dbReference type="RefSeq" id="XP_003670696.1">
    <property type="nucleotide sequence ID" value="XM_003670648.1"/>
</dbReference>
<dbReference type="OMA" id="AMHQYKV"/>
<dbReference type="EMBL" id="HE580272">
    <property type="protein sequence ID" value="CCD25453.1"/>
    <property type="molecule type" value="Genomic_DNA"/>
</dbReference>
<dbReference type="Pfam" id="PF00069">
    <property type="entry name" value="Pkinase"/>
    <property type="match status" value="1"/>
</dbReference>
<dbReference type="GO" id="GO:0004674">
    <property type="term" value="F:protein serine/threonine kinase activity"/>
    <property type="evidence" value="ECO:0007669"/>
    <property type="project" value="UniProtKB-KW"/>
</dbReference>
<evidence type="ECO:0000313" key="10">
    <source>
        <dbReference type="EMBL" id="CCD25453.1"/>
    </source>
</evidence>
<dbReference type="AlphaFoldDB" id="G0WCE2"/>
<keyword evidence="5" id="KW-0418">Kinase</keyword>
<keyword evidence="11" id="KW-1185">Reference proteome</keyword>
<dbReference type="GO" id="GO:0032889">
    <property type="term" value="P:regulation of vacuole fusion, non-autophagic"/>
    <property type="evidence" value="ECO:0007669"/>
    <property type="project" value="TreeGrafter"/>
</dbReference>
<sequence length="406" mass="45433">MLQSLFDKCYNICKASCCSCCCGYGNRLNSIIVVRTRHYKIEKLLKESPLSFIYLVTALDGGPPPISGALVSEDTTNDKNKIFVIKRIHCPFGDIESVSYAMREIENYKKFKNKFIMSCLDSELVQNLDGSKTCHILLPFYPMGSLQDAINRHILNGTSFSEAEIIRITIGIAKGLLYLNDPNSRDIPTTEPTNETMSITLSLPSTEVFNDYNDDEEGISPTNESDQLLSNTSNNRDVTKIFTGNSISYAHRNIKPSNILFSSDGSQVISDLSSTSKSNIHLKTGKQILDFKEWIDSCCSVPFMSPELLDLKMGSKIDEKVDIWSLGCTIYTIILGVSPFEREVQLTGKSIRMLILSANFTFPEGMERHASRELIDTIKQCLQVDPTKRPTINQLLNDLQALQSTV</sequence>
<dbReference type="InterPro" id="IPR011009">
    <property type="entry name" value="Kinase-like_dom_sf"/>
</dbReference>
<feature type="domain" description="Protein kinase" evidence="9">
    <location>
        <begin position="39"/>
        <end position="402"/>
    </location>
</feature>
<dbReference type="Proteomes" id="UP000000689">
    <property type="component" value="Chromosome 6"/>
</dbReference>
<dbReference type="GO" id="GO:0005794">
    <property type="term" value="C:Golgi apparatus"/>
    <property type="evidence" value="ECO:0007669"/>
    <property type="project" value="TreeGrafter"/>
</dbReference>
<dbReference type="eggNOG" id="KOG2345">
    <property type="taxonomic scope" value="Eukaryota"/>
</dbReference>
<protein>
    <recommendedName>
        <fullName evidence="1">non-specific serine/threonine protein kinase</fullName>
        <ecNumber evidence="1">2.7.11.1</ecNumber>
    </recommendedName>
</protein>
<evidence type="ECO:0000259" key="9">
    <source>
        <dbReference type="PROSITE" id="PS50011"/>
    </source>
</evidence>
<organism evidence="10 11">
    <name type="scientific">Naumovozyma dairenensis (strain ATCC 10597 / BCRC 20456 / CBS 421 / NBRC 0211 / NRRL Y-12639)</name>
    <name type="common">Saccharomyces dairenensis</name>
    <dbReference type="NCBI Taxonomy" id="1071378"/>
    <lineage>
        <taxon>Eukaryota</taxon>
        <taxon>Fungi</taxon>
        <taxon>Dikarya</taxon>
        <taxon>Ascomycota</taxon>
        <taxon>Saccharomycotina</taxon>
        <taxon>Saccharomycetes</taxon>
        <taxon>Saccharomycetales</taxon>
        <taxon>Saccharomycetaceae</taxon>
        <taxon>Naumovozyma</taxon>
    </lineage>
</organism>
<dbReference type="PANTHER" id="PTHR45998">
    <property type="entry name" value="SERINE/THREONINE-PROTEIN KINASE 16"/>
    <property type="match status" value="1"/>
</dbReference>
<evidence type="ECO:0000256" key="5">
    <source>
        <dbReference type="ARBA" id="ARBA00022777"/>
    </source>
</evidence>
<keyword evidence="4" id="KW-0547">Nucleotide-binding</keyword>
<keyword evidence="6" id="KW-0067">ATP-binding</keyword>
<evidence type="ECO:0000256" key="4">
    <source>
        <dbReference type="ARBA" id="ARBA00022741"/>
    </source>
</evidence>
<dbReference type="GO" id="GO:0006624">
    <property type="term" value="P:vacuolar protein processing"/>
    <property type="evidence" value="ECO:0007669"/>
    <property type="project" value="TreeGrafter"/>
</dbReference>
<evidence type="ECO:0000256" key="1">
    <source>
        <dbReference type="ARBA" id="ARBA00012513"/>
    </source>
</evidence>
<dbReference type="GO" id="GO:0005524">
    <property type="term" value="F:ATP binding"/>
    <property type="evidence" value="ECO:0007669"/>
    <property type="project" value="UniProtKB-KW"/>
</dbReference>
<dbReference type="OrthoDB" id="248923at2759"/>
<reference evidence="10 11" key="1">
    <citation type="journal article" date="2011" name="Proc. Natl. Acad. Sci. U.S.A.">
        <title>Evolutionary erosion of yeast sex chromosomes by mating-type switching accidents.</title>
        <authorList>
            <person name="Gordon J.L."/>
            <person name="Armisen D."/>
            <person name="Proux-Wera E."/>
            <person name="Oheigeartaigh S.S."/>
            <person name="Byrne K.P."/>
            <person name="Wolfe K.H."/>
        </authorList>
    </citation>
    <scope>NUCLEOTIDE SEQUENCE [LARGE SCALE GENOMIC DNA]</scope>
    <source>
        <strain evidence="11">ATCC 10597 / BCRC 20456 / CBS 421 / NBRC 0211 / NRRL Y-12639</strain>
    </source>
</reference>
<comment type="catalytic activity">
    <reaction evidence="7">
        <text>L-threonyl-[protein] + ATP = O-phospho-L-threonyl-[protein] + ADP + H(+)</text>
        <dbReference type="Rhea" id="RHEA:46608"/>
        <dbReference type="Rhea" id="RHEA-COMP:11060"/>
        <dbReference type="Rhea" id="RHEA-COMP:11605"/>
        <dbReference type="ChEBI" id="CHEBI:15378"/>
        <dbReference type="ChEBI" id="CHEBI:30013"/>
        <dbReference type="ChEBI" id="CHEBI:30616"/>
        <dbReference type="ChEBI" id="CHEBI:61977"/>
        <dbReference type="ChEBI" id="CHEBI:456216"/>
        <dbReference type="EC" id="2.7.11.1"/>
    </reaction>
</comment>
<comment type="catalytic activity">
    <reaction evidence="8">
        <text>L-seryl-[protein] + ATP = O-phospho-L-seryl-[protein] + ADP + H(+)</text>
        <dbReference type="Rhea" id="RHEA:17989"/>
        <dbReference type="Rhea" id="RHEA-COMP:9863"/>
        <dbReference type="Rhea" id="RHEA-COMP:11604"/>
        <dbReference type="ChEBI" id="CHEBI:15378"/>
        <dbReference type="ChEBI" id="CHEBI:29999"/>
        <dbReference type="ChEBI" id="CHEBI:30616"/>
        <dbReference type="ChEBI" id="CHEBI:83421"/>
        <dbReference type="ChEBI" id="CHEBI:456216"/>
        <dbReference type="EC" id="2.7.11.1"/>
    </reaction>
</comment>
<dbReference type="STRING" id="1071378.G0WCE2"/>
<dbReference type="PANTHER" id="PTHR45998:SF2">
    <property type="entry name" value="SERINE_THREONINE-PROTEIN KINASE 16"/>
    <property type="match status" value="1"/>
</dbReference>
<evidence type="ECO:0000256" key="3">
    <source>
        <dbReference type="ARBA" id="ARBA00022679"/>
    </source>
</evidence>
<dbReference type="InterPro" id="IPR000719">
    <property type="entry name" value="Prot_kinase_dom"/>
</dbReference>
<dbReference type="KEGG" id="ndi:NDAI_0F01340"/>
<dbReference type="EC" id="2.7.11.1" evidence="1"/>
<gene>
    <name evidence="10" type="primary">NDAI0F01340</name>
    <name evidence="10" type="ordered locus">NDAI_0F01340</name>
</gene>
<dbReference type="InterPro" id="IPR052239">
    <property type="entry name" value="Ser/Thr-specific_kinases"/>
</dbReference>
<dbReference type="HOGENOM" id="CLU_000288_109_1_1"/>
<keyword evidence="3" id="KW-0808">Transferase</keyword>
<proteinExistence type="predicted"/>
<accession>G0WCE2</accession>
<keyword evidence="2" id="KW-0723">Serine/threonine-protein kinase</keyword>
<dbReference type="Gene3D" id="1.10.510.10">
    <property type="entry name" value="Transferase(Phosphotransferase) domain 1"/>
    <property type="match status" value="2"/>
</dbReference>
<evidence type="ECO:0000256" key="7">
    <source>
        <dbReference type="ARBA" id="ARBA00047899"/>
    </source>
</evidence>
<evidence type="ECO:0000256" key="8">
    <source>
        <dbReference type="ARBA" id="ARBA00048679"/>
    </source>
</evidence>
<dbReference type="PROSITE" id="PS50011">
    <property type="entry name" value="PROTEIN_KINASE_DOM"/>
    <property type="match status" value="1"/>
</dbReference>
<evidence type="ECO:0000256" key="2">
    <source>
        <dbReference type="ARBA" id="ARBA00022527"/>
    </source>
</evidence>
<name>G0WCE2_NAUDC</name>
<evidence type="ECO:0000256" key="6">
    <source>
        <dbReference type="ARBA" id="ARBA00022840"/>
    </source>
</evidence>